<dbReference type="SUPFAM" id="SSF49879">
    <property type="entry name" value="SMAD/FHA domain"/>
    <property type="match status" value="1"/>
</dbReference>
<evidence type="ECO:0000313" key="2">
    <source>
        <dbReference type="EMBL" id="CAK0870074.1"/>
    </source>
</evidence>
<reference evidence="2" key="1">
    <citation type="submission" date="2023-10" db="EMBL/GenBank/DDBJ databases">
        <authorList>
            <person name="Chen Y."/>
            <person name="Shah S."/>
            <person name="Dougan E. K."/>
            <person name="Thang M."/>
            <person name="Chan C."/>
        </authorList>
    </citation>
    <scope>NUCLEOTIDE SEQUENCE [LARGE SCALE GENOMIC DNA]</scope>
</reference>
<evidence type="ECO:0008006" key="4">
    <source>
        <dbReference type="Google" id="ProtNLM"/>
    </source>
</evidence>
<evidence type="ECO:0000256" key="1">
    <source>
        <dbReference type="SAM" id="MobiDB-lite"/>
    </source>
</evidence>
<dbReference type="Proteomes" id="UP001189429">
    <property type="component" value="Unassembled WGS sequence"/>
</dbReference>
<keyword evidence="3" id="KW-1185">Reference proteome</keyword>
<comment type="caution">
    <text evidence="2">The sequence shown here is derived from an EMBL/GenBank/DDBJ whole genome shotgun (WGS) entry which is preliminary data.</text>
</comment>
<protein>
    <recommendedName>
        <fullName evidence="4">FHA domain-containing protein</fullName>
    </recommendedName>
</protein>
<feature type="region of interest" description="Disordered" evidence="1">
    <location>
        <begin position="1"/>
        <end position="40"/>
    </location>
</feature>
<proteinExistence type="predicted"/>
<gene>
    <name evidence="2" type="ORF">PCOR1329_LOCUS56270</name>
</gene>
<feature type="non-terminal residue" evidence="2">
    <location>
        <position position="1"/>
    </location>
</feature>
<evidence type="ECO:0000313" key="3">
    <source>
        <dbReference type="Proteomes" id="UP001189429"/>
    </source>
</evidence>
<feature type="compositionally biased region" description="Low complexity" evidence="1">
    <location>
        <begin position="25"/>
        <end position="40"/>
    </location>
</feature>
<name>A0ABN9VAQ1_9DINO</name>
<sequence length="202" mass="21711">QEPQREPSPCDSLGEVADERRTVSAGARPAAAAAAPQGVAKSEKLDGFPSVVLELCGEGVADVPLRQRSVGPTPLGDRPLLVGRRHQPELHERAVTKECIEFLSRDHFCVAFEGGEFWLLALTSNRMWRDRDGEEPVQLARDDLVTLLPGDRIVLGTGGDVLSAAAARRRRSLSPTPCRTAGGRAAGSPWWCSGSTPSLDRP</sequence>
<dbReference type="EMBL" id="CAUYUJ010016921">
    <property type="protein sequence ID" value="CAK0870074.1"/>
    <property type="molecule type" value="Genomic_DNA"/>
</dbReference>
<dbReference type="InterPro" id="IPR008984">
    <property type="entry name" value="SMAD_FHA_dom_sf"/>
</dbReference>
<accession>A0ABN9VAQ1</accession>
<organism evidence="2 3">
    <name type="scientific">Prorocentrum cordatum</name>
    <dbReference type="NCBI Taxonomy" id="2364126"/>
    <lineage>
        <taxon>Eukaryota</taxon>
        <taxon>Sar</taxon>
        <taxon>Alveolata</taxon>
        <taxon>Dinophyceae</taxon>
        <taxon>Prorocentrales</taxon>
        <taxon>Prorocentraceae</taxon>
        <taxon>Prorocentrum</taxon>
    </lineage>
</organism>